<dbReference type="OrthoDB" id="9811402at2"/>
<reference evidence="2 3" key="1">
    <citation type="submission" date="2017-09" db="EMBL/GenBank/DDBJ databases">
        <title>Complete genome sequence of Oxytococcus suis strain ZY16052.</title>
        <authorList>
            <person name="Li F."/>
        </authorList>
    </citation>
    <scope>NUCLEOTIDE SEQUENCE [LARGE SCALE GENOMIC DNA]</scope>
    <source>
        <strain evidence="2 3">ZY16052</strain>
    </source>
</reference>
<comment type="similarity">
    <text evidence="1">Belongs to the UPF0342 family.</text>
</comment>
<organism evidence="2 3">
    <name type="scientific">Suicoccus acidiformans</name>
    <dbReference type="NCBI Taxonomy" id="2036206"/>
    <lineage>
        <taxon>Bacteria</taxon>
        <taxon>Bacillati</taxon>
        <taxon>Bacillota</taxon>
        <taxon>Bacilli</taxon>
        <taxon>Lactobacillales</taxon>
        <taxon>Aerococcaceae</taxon>
        <taxon>Suicoccus</taxon>
    </lineage>
</organism>
<dbReference type="HAMAP" id="MF_01526">
    <property type="entry name" value="UPF0342"/>
    <property type="match status" value="1"/>
</dbReference>
<keyword evidence="3" id="KW-1185">Reference proteome</keyword>
<dbReference type="InterPro" id="IPR023378">
    <property type="entry name" value="YheA/YmcA-like_dom_sf"/>
</dbReference>
<name>A0A347WLQ5_9LACT</name>
<evidence type="ECO:0000256" key="1">
    <source>
        <dbReference type="HAMAP-Rule" id="MF_01526"/>
    </source>
</evidence>
<evidence type="ECO:0000313" key="2">
    <source>
        <dbReference type="EMBL" id="AXY26012.1"/>
    </source>
</evidence>
<dbReference type="Proteomes" id="UP000263232">
    <property type="component" value="Chromosome"/>
</dbReference>
<dbReference type="Pfam" id="PF06133">
    <property type="entry name" value="Com_YlbF"/>
    <property type="match status" value="1"/>
</dbReference>
<dbReference type="RefSeq" id="WP_118990912.1">
    <property type="nucleotide sequence ID" value="NZ_CP023434.1"/>
</dbReference>
<dbReference type="Gene3D" id="1.20.1500.10">
    <property type="entry name" value="YheA/YmcA-like"/>
    <property type="match status" value="1"/>
</dbReference>
<dbReference type="EMBL" id="CP023434">
    <property type="protein sequence ID" value="AXY26012.1"/>
    <property type="molecule type" value="Genomic_DNA"/>
</dbReference>
<dbReference type="AlphaFoldDB" id="A0A347WLQ5"/>
<dbReference type="SUPFAM" id="SSF158622">
    <property type="entry name" value="YheA/YmcA-like"/>
    <property type="match status" value="1"/>
</dbReference>
<proteinExistence type="inferred from homology"/>
<dbReference type="InterPro" id="IPR010368">
    <property type="entry name" value="Com_YlbF"/>
</dbReference>
<accession>A0A347WLQ5</accession>
<gene>
    <name evidence="2" type="ORF">CL176_08370</name>
</gene>
<protein>
    <recommendedName>
        <fullName evidence="1">UPF0342 protein CL176_08370</fullName>
    </recommendedName>
</protein>
<evidence type="ECO:0000313" key="3">
    <source>
        <dbReference type="Proteomes" id="UP000263232"/>
    </source>
</evidence>
<sequence length="119" mass="13862">MADNTIYDTANQLERDLRGHADYRALREAYDAIEADEASKKLFDTFRETTQMLQMKQMSQETPTDEEIEGVQALSEEVMQDAKIQRLMESEQRVSQLINDINQIIMQPLNEIYQISETN</sequence>
<dbReference type="KEGG" id="abae:CL176_08370"/>